<dbReference type="Pfam" id="PF12675">
    <property type="entry name" value="DUF3795"/>
    <property type="match status" value="1"/>
</dbReference>
<dbReference type="EMBL" id="JTEO01000001">
    <property type="protein sequence ID" value="MCQ6961634.1"/>
    <property type="molecule type" value="Genomic_DNA"/>
</dbReference>
<accession>A0AAE3H8P6</accession>
<keyword evidence="2" id="KW-1185">Reference proteome</keyword>
<name>A0AAE3H8P6_9EURY</name>
<gene>
    <name evidence="1" type="ORF">PV02_00050</name>
</gene>
<evidence type="ECO:0000313" key="1">
    <source>
        <dbReference type="EMBL" id="MCQ6961634.1"/>
    </source>
</evidence>
<evidence type="ECO:0008006" key="3">
    <source>
        <dbReference type="Google" id="ProtNLM"/>
    </source>
</evidence>
<dbReference type="InterPro" id="IPR024227">
    <property type="entry name" value="DUF3795"/>
</dbReference>
<dbReference type="RefSeq" id="WP_256621242.1">
    <property type="nucleotide sequence ID" value="NZ_JTEO01000001.1"/>
</dbReference>
<evidence type="ECO:0000313" key="2">
    <source>
        <dbReference type="Proteomes" id="UP001206983"/>
    </source>
</evidence>
<organism evidence="1 2">
    <name type="scientific">Methanolobus chelungpuianus</name>
    <dbReference type="NCBI Taxonomy" id="502115"/>
    <lineage>
        <taxon>Archaea</taxon>
        <taxon>Methanobacteriati</taxon>
        <taxon>Methanobacteriota</taxon>
        <taxon>Stenosarchaea group</taxon>
        <taxon>Methanomicrobia</taxon>
        <taxon>Methanosarcinales</taxon>
        <taxon>Methanosarcinaceae</taxon>
        <taxon>Methanolobus</taxon>
    </lineage>
</organism>
<dbReference type="Proteomes" id="UP001206983">
    <property type="component" value="Unassembled WGS sequence"/>
</dbReference>
<protein>
    <recommendedName>
        <fullName evidence="3">DUF3795 domain-containing protein</fullName>
    </recommendedName>
</protein>
<proteinExistence type="predicted"/>
<comment type="caution">
    <text evidence="1">The sequence shown here is derived from an EMBL/GenBank/DDBJ whole genome shotgun (WGS) entry which is preliminary data.</text>
</comment>
<sequence length="137" mass="15735">MKSPDNASLIAPCGMNCNICVAYLREKNKCPGCRGPDDNKPVTRWKCKIKTCDVFQKEGPQFCFKCAVFPCKKLKALDKRYRTKYHMRMIENLEYIRDCGIMPFLENEKSKWTCSGCGGTVCVHKGYCYSCGERKVF</sequence>
<reference evidence="1 2" key="1">
    <citation type="journal article" date="2011" name="Appl. Environ. Microbiol.">
        <title>Methanogenic archaea isolated from Taiwan's Chelungpu fault.</title>
        <authorList>
            <person name="Wu S.Y."/>
            <person name="Lai M.C."/>
        </authorList>
    </citation>
    <scope>NUCLEOTIDE SEQUENCE [LARGE SCALE GENOMIC DNA]</scope>
    <source>
        <strain evidence="1 2">St545Mb</strain>
    </source>
</reference>
<dbReference type="AlphaFoldDB" id="A0AAE3H8P6"/>